<name>A0A1X7FWM6_9HYPH</name>
<dbReference type="EMBL" id="FXAF01000008">
    <property type="protein sequence ID" value="SMF60069.1"/>
    <property type="molecule type" value="Genomic_DNA"/>
</dbReference>
<reference evidence="2" key="1">
    <citation type="submission" date="2017-04" db="EMBL/GenBank/DDBJ databases">
        <authorList>
            <person name="Varghese N."/>
            <person name="Submissions S."/>
        </authorList>
    </citation>
    <scope>NUCLEOTIDE SEQUENCE [LARGE SCALE GENOMIC DNA]</scope>
    <source>
        <strain evidence="2">B4P</strain>
    </source>
</reference>
<accession>A0A1X7FWM6</accession>
<evidence type="ECO:0000313" key="1">
    <source>
        <dbReference type="EMBL" id="SMF60069.1"/>
    </source>
</evidence>
<dbReference type="Proteomes" id="UP000192903">
    <property type="component" value="Unassembled WGS sequence"/>
</dbReference>
<organism evidence="1 2">
    <name type="scientific">Xaviernesmea oryzae</name>
    <dbReference type="NCBI Taxonomy" id="464029"/>
    <lineage>
        <taxon>Bacteria</taxon>
        <taxon>Pseudomonadati</taxon>
        <taxon>Pseudomonadota</taxon>
        <taxon>Alphaproteobacteria</taxon>
        <taxon>Hyphomicrobiales</taxon>
        <taxon>Rhizobiaceae</taxon>
        <taxon>Rhizobium/Agrobacterium group</taxon>
        <taxon>Xaviernesmea</taxon>
    </lineage>
</organism>
<gene>
    <name evidence="1" type="ORF">SAMN02982989_1018</name>
</gene>
<dbReference type="RefSeq" id="WP_085423897.1">
    <property type="nucleotide sequence ID" value="NZ_FXAF01000008.1"/>
</dbReference>
<proteinExistence type="predicted"/>
<dbReference type="OrthoDB" id="235631at2"/>
<sequence>MKIMNRLRPVIVVIALIVASVFWIRTSLGTCETLDRWLGRSACVAKYTIQDMRPLGFATMVQAPDNTLRIFGYNGEKSPLVATQIAFDLTTGVEKDRKPLPFAQMAYRAIPALAGDRVAVICLSSDICDRQRPQGYILSSQDGAVLAEVPVADALSWTFPDEERISVRLDAAVLADSHVAAYPDPGTGGIILRKFPGAVETERLVPESARQVPAVATAFAVKASLSGRYIAVINSATGDHDIGTRLDVWDVGAKKMINQIITDSGHRLDTNAIWSRDERHMIAFRSFTDSDPDEGAALYVLKVRD</sequence>
<dbReference type="AlphaFoldDB" id="A0A1X7FWM6"/>
<protein>
    <submittedName>
        <fullName evidence="1">Uncharacterized protein</fullName>
    </submittedName>
</protein>
<evidence type="ECO:0000313" key="2">
    <source>
        <dbReference type="Proteomes" id="UP000192903"/>
    </source>
</evidence>
<keyword evidence="2" id="KW-1185">Reference proteome</keyword>